<evidence type="ECO:0000313" key="3">
    <source>
        <dbReference type="Proteomes" id="UP000233332"/>
    </source>
</evidence>
<accession>A0A2N3L1Z9</accession>
<protein>
    <recommendedName>
        <fullName evidence="1">PepSY domain-containing protein</fullName>
    </recommendedName>
</protein>
<name>A0A2N3L1Z9_9PROT</name>
<feature type="domain" description="PepSY" evidence="1">
    <location>
        <begin position="5"/>
        <end position="83"/>
    </location>
</feature>
<evidence type="ECO:0000259" key="1">
    <source>
        <dbReference type="Pfam" id="PF13670"/>
    </source>
</evidence>
<keyword evidence="3" id="KW-1185">Reference proteome</keyword>
<dbReference type="AlphaFoldDB" id="A0A2N3L1Z9"/>
<dbReference type="InterPro" id="IPR025711">
    <property type="entry name" value="PepSY"/>
</dbReference>
<sequence length="87" mass="9413">MTLLAGASLAVLVPPARADDDMCNVPKADWQTKEALSAKLTAEGWDVRKVKVEDGCFEVYAIDAAGKKVEAYFNPATLDAVKIKQED</sequence>
<comment type="caution">
    <text evidence="2">The sequence shown here is derived from an EMBL/GenBank/DDBJ whole genome shotgun (WGS) entry which is preliminary data.</text>
</comment>
<proteinExistence type="predicted"/>
<evidence type="ECO:0000313" key="2">
    <source>
        <dbReference type="EMBL" id="PKR56844.1"/>
    </source>
</evidence>
<dbReference type="Proteomes" id="UP000233332">
    <property type="component" value="Unassembled WGS sequence"/>
</dbReference>
<organism evidence="2 3">
    <name type="scientific">Thalassospira lohafexi</name>
    <dbReference type="NCBI Taxonomy" id="744227"/>
    <lineage>
        <taxon>Bacteria</taxon>
        <taxon>Pseudomonadati</taxon>
        <taxon>Pseudomonadota</taxon>
        <taxon>Alphaproteobacteria</taxon>
        <taxon>Rhodospirillales</taxon>
        <taxon>Thalassospiraceae</taxon>
        <taxon>Thalassospira</taxon>
    </lineage>
</organism>
<dbReference type="Pfam" id="PF13670">
    <property type="entry name" value="PepSY_2"/>
    <property type="match status" value="1"/>
</dbReference>
<gene>
    <name evidence="2" type="ORF">COO92_18925</name>
</gene>
<reference evidence="2 3" key="1">
    <citation type="submission" date="2017-09" db="EMBL/GenBank/DDBJ databases">
        <title>Biodiversity and function of Thalassospira species in the particle-attached aromatic-hydrocarbon-degrading consortia from the surface seawater of the China South Sea.</title>
        <authorList>
            <person name="Dong C."/>
            <person name="Lai Q."/>
            <person name="Shao Z."/>
        </authorList>
    </citation>
    <scope>NUCLEOTIDE SEQUENCE [LARGE SCALE GENOMIC DNA]</scope>
    <source>
        <strain evidence="2 3">139Z-12</strain>
    </source>
</reference>
<dbReference type="EMBL" id="NXGX01000009">
    <property type="protein sequence ID" value="PKR56844.1"/>
    <property type="molecule type" value="Genomic_DNA"/>
</dbReference>